<name>A0ABD5VIE9_9EURY</name>
<reference evidence="1 2" key="1">
    <citation type="journal article" date="2019" name="Int. J. Syst. Evol. Microbiol.">
        <title>The Global Catalogue of Microorganisms (GCM) 10K type strain sequencing project: providing services to taxonomists for standard genome sequencing and annotation.</title>
        <authorList>
            <consortium name="The Broad Institute Genomics Platform"/>
            <consortium name="The Broad Institute Genome Sequencing Center for Infectious Disease"/>
            <person name="Wu L."/>
            <person name="Ma J."/>
        </authorList>
    </citation>
    <scope>NUCLEOTIDE SEQUENCE [LARGE SCALE GENOMIC DNA]</scope>
    <source>
        <strain evidence="1 2">GX26</strain>
    </source>
</reference>
<proteinExistence type="predicted"/>
<accession>A0ABD5VIE9</accession>
<organism evidence="1 2">
    <name type="scientific">Halorubellus litoreus</name>
    <dbReference type="NCBI Taxonomy" id="755308"/>
    <lineage>
        <taxon>Archaea</taxon>
        <taxon>Methanobacteriati</taxon>
        <taxon>Methanobacteriota</taxon>
        <taxon>Stenosarchaea group</taxon>
        <taxon>Halobacteria</taxon>
        <taxon>Halobacteriales</taxon>
        <taxon>Halorubellaceae</taxon>
        <taxon>Halorubellus</taxon>
    </lineage>
</organism>
<evidence type="ECO:0000313" key="1">
    <source>
        <dbReference type="EMBL" id="MFC6953229.1"/>
    </source>
</evidence>
<dbReference type="RefSeq" id="WP_379762202.1">
    <property type="nucleotide sequence ID" value="NZ_JAZAQL010000002.1"/>
</dbReference>
<sequence length="693" mass="76632">MGGHVPTRMEWRVRSDGLTVGDAANTELRVTSPDLSVRASDTTIPRPVDVTVDCEASELRFPVAVVYVASQASDATYELENDTGPLDLPAGEYVLDIDTHVKTYLQVDGPLSVSKTPDFEQVVVTFPERCEFTLGFRSRNDRPTDTVTVPETPTGFAAAVTYASSAHKTTGADRTYPTLRGHPPLVELGDAVDVPDAVVEATPDVGIELLVPPDYETLYTTAPLAYYLQASVETAEVDQPLLCAPSAGIREPLSPMPRLETDVQRLLRKTFFLDCLVRNSGPYGTNLAEESLLDALDLDGSTLYHADPVERLETYLDVPFQAVEHRLPDWHLSTYVDPDPAYVETLPFLLDSLSLVFPPKTSELEGAELVERSLDDFYRSPQGPGEVATVDVVKPELRGGRVHGWLADGVPIDVFKSTPSAYRNRLSYMDRDHDDTIVSVVLNDQDMDKEHADVASIYREGSEDLPITVDVYEELSTNELATVFESENDFVHYIGHCEEDGLRCPDGYMPASVLDEVNTQTFFLNACGSFHEGMALVEKGAVTGGVTFTQVLNDHAVKVGSAFARLLIHGFSFERALRIARRRIMMGKDYAVVGDGTHTLSQTTNRLPTTAELEQLSEDQFFLLFDQFSIREAGAYYHPYVADNEYSYLSGNTSEFALDRRTTVDFLARADTSVIFDGEFYWSDELATELGGR</sequence>
<dbReference type="AlphaFoldDB" id="A0ABD5VIE9"/>
<dbReference type="Proteomes" id="UP001596395">
    <property type="component" value="Unassembled WGS sequence"/>
</dbReference>
<dbReference type="EMBL" id="JBHSXN010000002">
    <property type="protein sequence ID" value="MFC6953229.1"/>
    <property type="molecule type" value="Genomic_DNA"/>
</dbReference>
<gene>
    <name evidence="1" type="ORF">ACFQGB_10175</name>
</gene>
<evidence type="ECO:0008006" key="3">
    <source>
        <dbReference type="Google" id="ProtNLM"/>
    </source>
</evidence>
<evidence type="ECO:0000313" key="2">
    <source>
        <dbReference type="Proteomes" id="UP001596395"/>
    </source>
</evidence>
<comment type="caution">
    <text evidence="1">The sequence shown here is derived from an EMBL/GenBank/DDBJ whole genome shotgun (WGS) entry which is preliminary data.</text>
</comment>
<protein>
    <recommendedName>
        <fullName evidence="3">CHAT domain-containing protein</fullName>
    </recommendedName>
</protein>
<keyword evidence="2" id="KW-1185">Reference proteome</keyword>